<dbReference type="AlphaFoldDB" id="A0A1C5IV97"/>
<name>A0A1C5IV97_9ACTN</name>
<accession>A0A1C5IV97</accession>
<dbReference type="STRING" id="47864.GA0070560_116128"/>
<dbReference type="InterPro" id="IPR029058">
    <property type="entry name" value="AB_hydrolase_fold"/>
</dbReference>
<dbReference type="Proteomes" id="UP000199408">
    <property type="component" value="Unassembled WGS sequence"/>
</dbReference>
<evidence type="ECO:0000313" key="2">
    <source>
        <dbReference type="Proteomes" id="UP000199408"/>
    </source>
</evidence>
<dbReference type="EMBL" id="FMDN01000016">
    <property type="protein sequence ID" value="SCG61889.1"/>
    <property type="molecule type" value="Genomic_DNA"/>
</dbReference>
<dbReference type="SUPFAM" id="SSF53474">
    <property type="entry name" value="alpha/beta-Hydrolases"/>
    <property type="match status" value="1"/>
</dbReference>
<dbReference type="Gene3D" id="3.40.50.1820">
    <property type="entry name" value="alpha/beta hydrolase"/>
    <property type="match status" value="1"/>
</dbReference>
<gene>
    <name evidence="1" type="ORF">GA0070560_116128</name>
</gene>
<sequence length="64" mass="7315">MEPTTVPLGLANFAWDFPSVRTLAERDHANIVSWNTYDRGSHFAAHDAPDLLVDDIREFFAKLR</sequence>
<organism evidence="1 2">
    <name type="scientific">Micromonospora halophytica</name>
    <dbReference type="NCBI Taxonomy" id="47864"/>
    <lineage>
        <taxon>Bacteria</taxon>
        <taxon>Bacillati</taxon>
        <taxon>Actinomycetota</taxon>
        <taxon>Actinomycetes</taxon>
        <taxon>Micromonosporales</taxon>
        <taxon>Micromonosporaceae</taxon>
        <taxon>Micromonospora</taxon>
    </lineage>
</organism>
<dbReference type="RefSeq" id="WP_245675609.1">
    <property type="nucleotide sequence ID" value="NZ_FMDN01000016.1"/>
</dbReference>
<evidence type="ECO:0008006" key="3">
    <source>
        <dbReference type="Google" id="ProtNLM"/>
    </source>
</evidence>
<proteinExistence type="predicted"/>
<reference evidence="2" key="1">
    <citation type="submission" date="2016-06" db="EMBL/GenBank/DDBJ databases">
        <authorList>
            <person name="Varghese N."/>
        </authorList>
    </citation>
    <scope>NUCLEOTIDE SEQUENCE [LARGE SCALE GENOMIC DNA]</scope>
    <source>
        <strain evidence="2">DSM 43171</strain>
    </source>
</reference>
<evidence type="ECO:0000313" key="1">
    <source>
        <dbReference type="EMBL" id="SCG61889.1"/>
    </source>
</evidence>
<keyword evidence="2" id="KW-1185">Reference proteome</keyword>
<protein>
    <recommendedName>
        <fullName evidence="3">Epoxide hydrolase</fullName>
    </recommendedName>
</protein>